<keyword evidence="3" id="KW-0238">DNA-binding</keyword>
<dbReference type="Pfam" id="PF00589">
    <property type="entry name" value="Phage_integrase"/>
    <property type="match status" value="1"/>
</dbReference>
<dbReference type="Gene3D" id="1.10.443.10">
    <property type="entry name" value="Intergrase catalytic core"/>
    <property type="match status" value="1"/>
</dbReference>
<dbReference type="PANTHER" id="PTHR30629:SF2">
    <property type="entry name" value="PROPHAGE INTEGRASE INTS-RELATED"/>
    <property type="match status" value="1"/>
</dbReference>
<dbReference type="EMBL" id="UFMQ01000003">
    <property type="protein sequence ID" value="SST19967.1"/>
    <property type="molecule type" value="Genomic_DNA"/>
</dbReference>
<dbReference type="Pfam" id="PF22022">
    <property type="entry name" value="Phage_int_M"/>
    <property type="match status" value="1"/>
</dbReference>
<evidence type="ECO:0000256" key="4">
    <source>
        <dbReference type="ARBA" id="ARBA00023172"/>
    </source>
</evidence>
<evidence type="ECO:0000313" key="7">
    <source>
        <dbReference type="Proteomes" id="UP000252694"/>
    </source>
</evidence>
<dbReference type="SUPFAM" id="SSF56349">
    <property type="entry name" value="DNA breaking-rejoining enzymes"/>
    <property type="match status" value="1"/>
</dbReference>
<dbReference type="PANTHER" id="PTHR30629">
    <property type="entry name" value="PROPHAGE INTEGRASE"/>
    <property type="match status" value="1"/>
</dbReference>
<dbReference type="PROSITE" id="PS51898">
    <property type="entry name" value="TYR_RECOMBINASE"/>
    <property type="match status" value="1"/>
</dbReference>
<dbReference type="InterPro" id="IPR038488">
    <property type="entry name" value="Integrase_DNA-bd_sf"/>
</dbReference>
<keyword evidence="2" id="KW-0229">DNA integration</keyword>
<dbReference type="AlphaFoldDB" id="A0A333VPZ0"/>
<evidence type="ECO:0000313" key="6">
    <source>
        <dbReference type="EMBL" id="SST19967.1"/>
    </source>
</evidence>
<dbReference type="GO" id="GO:0006310">
    <property type="term" value="P:DNA recombination"/>
    <property type="evidence" value="ECO:0007669"/>
    <property type="project" value="UniProtKB-KW"/>
</dbReference>
<dbReference type="Pfam" id="PF13356">
    <property type="entry name" value="Arm-DNA-bind_3"/>
    <property type="match status" value="1"/>
</dbReference>
<dbReference type="Gene3D" id="3.30.160.390">
    <property type="entry name" value="Integrase, DNA-binding domain"/>
    <property type="match status" value="1"/>
</dbReference>
<reference evidence="6 7" key="1">
    <citation type="submission" date="2018-07" db="EMBL/GenBank/DDBJ databases">
        <authorList>
            <consortium name="Pathogen Informatics"/>
        </authorList>
    </citation>
    <scope>NUCLEOTIDE SEQUENCE [LARGE SCALE GENOMIC DNA]</scope>
    <source>
        <strain evidence="6 7">4300STDY7045823</strain>
    </source>
</reference>
<dbReference type="InterPro" id="IPR010998">
    <property type="entry name" value="Integrase_recombinase_N"/>
</dbReference>
<comment type="similarity">
    <text evidence="1">Belongs to the 'phage' integrase family.</text>
</comment>
<dbReference type="InterPro" id="IPR002104">
    <property type="entry name" value="Integrase_catalytic"/>
</dbReference>
<dbReference type="InterPro" id="IPR053876">
    <property type="entry name" value="Phage_int_M"/>
</dbReference>
<dbReference type="InterPro" id="IPR011010">
    <property type="entry name" value="DNA_brk_join_enz"/>
</dbReference>
<dbReference type="InterPro" id="IPR025166">
    <property type="entry name" value="Integrase_DNA_bind_dom"/>
</dbReference>
<sequence length="417" mass="48641">MAGNLFPLPVTRMLSDSKIKTLKPTDKMYRILDAERLYIEVRPSGKKIWRFKYTLNGKEGTISFGEYPSVSLADARKRKEDAKALLAKGINPVEDRNQKEEEKRAATNNSFKAVTEEFIKEKMKYKSEGYVDRFKGAMERDIYKIIGSKPIKEVNSADVLQIMKNTMERIKKQDNFATGEAAANLNRRFIGLVMRYAIVTLRTDTDPTYAVKEAIESPQVEHARPLEPHERTMLRTNIDTYKGSSTVRNATLTLLYSMLRTIEVRKMEWPFVHFDDRIIKFPRSSRRRRQERSMKMDRVHIVPMSDQLYEILKDQYAITKGQKYVFASPQKRDCMISRTTLNKMLTYIGLSDVTAHDFRATASTLLYEKGYEEAWIEKQLAHAEQNRTKASYDHSQHLDARRKMMQDWADIVDSWKD</sequence>
<gene>
    <name evidence="6" type="primary">intS_1</name>
    <name evidence="6" type="ORF">SAMEA104305318_01146</name>
</gene>
<dbReference type="Gene3D" id="1.10.150.130">
    <property type="match status" value="1"/>
</dbReference>
<dbReference type="InterPro" id="IPR013762">
    <property type="entry name" value="Integrase-like_cat_sf"/>
</dbReference>
<dbReference type="GO" id="GO:0015074">
    <property type="term" value="P:DNA integration"/>
    <property type="evidence" value="ECO:0007669"/>
    <property type="project" value="UniProtKB-KW"/>
</dbReference>
<dbReference type="InterPro" id="IPR050808">
    <property type="entry name" value="Phage_Integrase"/>
</dbReference>
<dbReference type="Proteomes" id="UP000252694">
    <property type="component" value="Unassembled WGS sequence"/>
</dbReference>
<evidence type="ECO:0000259" key="5">
    <source>
        <dbReference type="PROSITE" id="PS51898"/>
    </source>
</evidence>
<dbReference type="CDD" id="cd00801">
    <property type="entry name" value="INT_P4_C"/>
    <property type="match status" value="1"/>
</dbReference>
<protein>
    <submittedName>
        <fullName evidence="6">Prophage integrase</fullName>
    </submittedName>
</protein>
<evidence type="ECO:0000256" key="2">
    <source>
        <dbReference type="ARBA" id="ARBA00022908"/>
    </source>
</evidence>
<feature type="domain" description="Tyr recombinase" evidence="5">
    <location>
        <begin position="221"/>
        <end position="405"/>
    </location>
</feature>
<accession>A0A333VPZ0</accession>
<dbReference type="GO" id="GO:0003677">
    <property type="term" value="F:DNA binding"/>
    <property type="evidence" value="ECO:0007669"/>
    <property type="project" value="UniProtKB-KW"/>
</dbReference>
<name>A0A333VPZ0_ACIBA</name>
<evidence type="ECO:0000256" key="3">
    <source>
        <dbReference type="ARBA" id="ARBA00023125"/>
    </source>
</evidence>
<organism evidence="6 7">
    <name type="scientific">Acinetobacter baumannii</name>
    <dbReference type="NCBI Taxonomy" id="470"/>
    <lineage>
        <taxon>Bacteria</taxon>
        <taxon>Pseudomonadati</taxon>
        <taxon>Pseudomonadota</taxon>
        <taxon>Gammaproteobacteria</taxon>
        <taxon>Moraxellales</taxon>
        <taxon>Moraxellaceae</taxon>
        <taxon>Acinetobacter</taxon>
        <taxon>Acinetobacter calcoaceticus/baumannii complex</taxon>
    </lineage>
</organism>
<evidence type="ECO:0000256" key="1">
    <source>
        <dbReference type="ARBA" id="ARBA00008857"/>
    </source>
</evidence>
<proteinExistence type="inferred from homology"/>
<keyword evidence="4" id="KW-0233">DNA recombination</keyword>